<dbReference type="Proteomes" id="UP000001661">
    <property type="component" value="Chromosome"/>
</dbReference>
<dbReference type="HOGENOM" id="CLU_1536748_0_0_9"/>
<evidence type="ECO:0000313" key="1">
    <source>
        <dbReference type="EMBL" id="ADL13009.1"/>
    </source>
</evidence>
<sequence length="174" mass="19877">MQQLEKKLIAAVLILLVLVGIYFSGVINNRKAGNTNPAKMKLDDYIPYLIKETTGGIIDFGSDTLLSYKVNSDMLLLKLHANESYSEKKTQRKINQSSIKILKKFFIDREDIKKVVLNWYLELPDSRGERKLRKVLALVMTKEEAVTVNWNSLTAYDLSNTVAGYWIHPILKAD</sequence>
<gene>
    <name evidence="1" type="ordered locus">Acear_1501</name>
</gene>
<dbReference type="RefSeq" id="WP_013278454.1">
    <property type="nucleotide sequence ID" value="NC_014378.1"/>
</dbReference>
<evidence type="ECO:0000313" key="2">
    <source>
        <dbReference type="Proteomes" id="UP000001661"/>
    </source>
</evidence>
<proteinExistence type="predicted"/>
<keyword evidence="2" id="KW-1185">Reference proteome</keyword>
<organism evidence="1 2">
    <name type="scientific">Acetohalobium arabaticum (strain ATCC 49924 / DSM 5501 / Z-7288)</name>
    <dbReference type="NCBI Taxonomy" id="574087"/>
    <lineage>
        <taxon>Bacteria</taxon>
        <taxon>Bacillati</taxon>
        <taxon>Bacillota</taxon>
        <taxon>Clostridia</taxon>
        <taxon>Halanaerobiales</taxon>
        <taxon>Halobacteroidaceae</taxon>
        <taxon>Acetohalobium</taxon>
    </lineage>
</organism>
<reference evidence="1 2" key="1">
    <citation type="journal article" date="2010" name="Stand. Genomic Sci.">
        <title>Complete genome sequence of Acetohalobium arabaticum type strain (Z-7288).</title>
        <authorList>
            <person name="Sikorski J."/>
            <person name="Lapidus A."/>
            <person name="Chertkov O."/>
            <person name="Lucas S."/>
            <person name="Copeland A."/>
            <person name="Glavina Del Rio T."/>
            <person name="Nolan M."/>
            <person name="Tice H."/>
            <person name="Cheng J.F."/>
            <person name="Han C."/>
            <person name="Brambilla E."/>
            <person name="Pitluck S."/>
            <person name="Liolios K."/>
            <person name="Ivanova N."/>
            <person name="Mavromatis K."/>
            <person name="Mikhailova N."/>
            <person name="Pati A."/>
            <person name="Bruce D."/>
            <person name="Detter C."/>
            <person name="Tapia R."/>
            <person name="Goodwin L."/>
            <person name="Chen A."/>
            <person name="Palaniappan K."/>
            <person name="Land M."/>
            <person name="Hauser L."/>
            <person name="Chang Y.J."/>
            <person name="Jeffries C.D."/>
            <person name="Rohde M."/>
            <person name="Goker M."/>
            <person name="Spring S."/>
            <person name="Woyke T."/>
            <person name="Bristow J."/>
            <person name="Eisen J.A."/>
            <person name="Markowitz V."/>
            <person name="Hugenholtz P."/>
            <person name="Kyrpides N.C."/>
            <person name="Klenk H.P."/>
        </authorList>
    </citation>
    <scope>NUCLEOTIDE SEQUENCE [LARGE SCALE GENOMIC DNA]</scope>
    <source>
        <strain evidence="2">ATCC 49924 / DSM 5501 / Z-7288</strain>
    </source>
</reference>
<evidence type="ECO:0008006" key="3">
    <source>
        <dbReference type="Google" id="ProtNLM"/>
    </source>
</evidence>
<dbReference type="AlphaFoldDB" id="D9QR68"/>
<accession>D9QR68</accession>
<name>D9QR68_ACEAZ</name>
<protein>
    <recommendedName>
        <fullName evidence="3">DUF4825 domain-containing protein</fullName>
    </recommendedName>
</protein>
<dbReference type="EMBL" id="CP002105">
    <property type="protein sequence ID" value="ADL13009.1"/>
    <property type="molecule type" value="Genomic_DNA"/>
</dbReference>
<dbReference type="KEGG" id="aar:Acear_1501"/>